<feature type="compositionally biased region" description="Polar residues" evidence="1">
    <location>
        <begin position="8"/>
        <end position="17"/>
    </location>
</feature>
<keyword evidence="3" id="KW-1185">Reference proteome</keyword>
<evidence type="ECO:0000256" key="1">
    <source>
        <dbReference type="SAM" id="MobiDB-lite"/>
    </source>
</evidence>
<proteinExistence type="predicted"/>
<accession>A0A3M7SAW0</accession>
<reference evidence="2 3" key="1">
    <citation type="journal article" date="2018" name="Sci. Rep.">
        <title>Genomic signatures of local adaptation to the degree of environmental predictability in rotifers.</title>
        <authorList>
            <person name="Franch-Gras L."/>
            <person name="Hahn C."/>
            <person name="Garcia-Roger E.M."/>
            <person name="Carmona M.J."/>
            <person name="Serra M."/>
            <person name="Gomez A."/>
        </authorList>
    </citation>
    <scope>NUCLEOTIDE SEQUENCE [LARGE SCALE GENOMIC DNA]</scope>
    <source>
        <strain evidence="2">HYR1</strain>
    </source>
</reference>
<sequence length="113" mass="13089">MAFANCRCESTSSTITTHEPEPQQLEISPVDKDKHLCISRIKELTNENGEKRPEIDKFDSNFQKKLYELYEQLCLNNDRLFLKNEDGTKVVVLPQDLMRHTIEKMHSSILGGH</sequence>
<dbReference type="EMBL" id="REGN01001719">
    <property type="protein sequence ID" value="RNA32953.1"/>
    <property type="molecule type" value="Genomic_DNA"/>
</dbReference>
<name>A0A3M7SAW0_BRAPC</name>
<evidence type="ECO:0000313" key="3">
    <source>
        <dbReference type="Proteomes" id="UP000276133"/>
    </source>
</evidence>
<organism evidence="2 3">
    <name type="scientific">Brachionus plicatilis</name>
    <name type="common">Marine rotifer</name>
    <name type="synonym">Brachionus muelleri</name>
    <dbReference type="NCBI Taxonomy" id="10195"/>
    <lineage>
        <taxon>Eukaryota</taxon>
        <taxon>Metazoa</taxon>
        <taxon>Spiralia</taxon>
        <taxon>Gnathifera</taxon>
        <taxon>Rotifera</taxon>
        <taxon>Eurotatoria</taxon>
        <taxon>Monogononta</taxon>
        <taxon>Pseudotrocha</taxon>
        <taxon>Ploima</taxon>
        <taxon>Brachionidae</taxon>
        <taxon>Brachionus</taxon>
    </lineage>
</organism>
<gene>
    <name evidence="2" type="ORF">BpHYR1_002454</name>
</gene>
<evidence type="ECO:0000313" key="2">
    <source>
        <dbReference type="EMBL" id="RNA32953.1"/>
    </source>
</evidence>
<feature type="region of interest" description="Disordered" evidence="1">
    <location>
        <begin position="1"/>
        <end position="26"/>
    </location>
</feature>
<comment type="caution">
    <text evidence="2">The sequence shown here is derived from an EMBL/GenBank/DDBJ whole genome shotgun (WGS) entry which is preliminary data.</text>
</comment>
<dbReference type="Proteomes" id="UP000276133">
    <property type="component" value="Unassembled WGS sequence"/>
</dbReference>
<dbReference type="AlphaFoldDB" id="A0A3M7SAW0"/>
<protein>
    <submittedName>
        <fullName evidence="2">Uncharacterized protein</fullName>
    </submittedName>
</protein>